<dbReference type="EMBL" id="CP020569">
    <property type="protein sequence ID" value="ARF57881.1"/>
    <property type="molecule type" value="Genomic_DNA"/>
</dbReference>
<accession>A0A1V0TYA1</accession>
<reference evidence="1 2" key="1">
    <citation type="submission" date="2017-04" db="EMBL/GenBank/DDBJ databases">
        <title>Complete Genome Sequence of Streptomyces gilvosporeus F607, a Capable Producer of Natamycin.</title>
        <authorList>
            <person name="Zong G."/>
            <person name="Zhong C."/>
            <person name="Fu J."/>
            <person name="Qin R."/>
            <person name="Cao G."/>
        </authorList>
    </citation>
    <scope>NUCLEOTIDE SEQUENCE [LARGE SCALE GENOMIC DNA]</scope>
    <source>
        <strain evidence="1 2">F607</strain>
    </source>
</reference>
<gene>
    <name evidence="1" type="ORF">B1H19_30085</name>
</gene>
<keyword evidence="2" id="KW-1185">Reference proteome</keyword>
<dbReference type="Proteomes" id="UP000192726">
    <property type="component" value="Chromosome"/>
</dbReference>
<dbReference type="KEGG" id="sgv:B1H19_30085"/>
<dbReference type="Pfam" id="PF13814">
    <property type="entry name" value="Replic_Relax"/>
    <property type="match status" value="1"/>
</dbReference>
<organism evidence="1 2">
    <name type="scientific">Streptomyces gilvosporeus</name>
    <dbReference type="NCBI Taxonomy" id="553510"/>
    <lineage>
        <taxon>Bacteria</taxon>
        <taxon>Bacillati</taxon>
        <taxon>Actinomycetota</taxon>
        <taxon>Actinomycetes</taxon>
        <taxon>Kitasatosporales</taxon>
        <taxon>Streptomycetaceae</taxon>
        <taxon>Streptomyces</taxon>
    </lineage>
</organism>
<dbReference type="OrthoDB" id="4067054at2"/>
<proteinExistence type="predicted"/>
<dbReference type="AlphaFoldDB" id="A0A1V0TYA1"/>
<evidence type="ECO:0000313" key="1">
    <source>
        <dbReference type="EMBL" id="ARF57881.1"/>
    </source>
</evidence>
<name>A0A1V0TYA1_9ACTN</name>
<dbReference type="InterPro" id="IPR025855">
    <property type="entry name" value="Replic_Relax"/>
</dbReference>
<protein>
    <submittedName>
        <fullName evidence="1">Uncharacterized protein</fullName>
    </submittedName>
</protein>
<sequence length="299" mass="32987">MPPAITSHSQRIPVREQILSVLAVHRAATTTQLNQLLTPSPDTYHLRHCLRDLHSKGLVYSQARAHHPSIWSLTGPGLQTVLTWPQFQGRRPYRAGAAISAMRSSHTLTVTRTALAFLNDAHARGDEFGAMDWMTEVAHPIRDGSAGGERALIADALLRYTRTSPTRALLRAFVEVDRATESSERLASKVITYARFHSHVPVAGRRGAGGDPTGLRPWQRSYAVFPRLLFVLTGAGPRALAQRVADLRAMVCEHPLTEQFAEEVAVGAAVLEEMEERGPSAAVWWPLDGRPGRCSWMEL</sequence>
<evidence type="ECO:0000313" key="2">
    <source>
        <dbReference type="Proteomes" id="UP000192726"/>
    </source>
</evidence>